<protein>
    <recommendedName>
        <fullName evidence="3">DUF3086 domain-containing protein</fullName>
    </recommendedName>
</protein>
<dbReference type="EMBL" id="BART01006878">
    <property type="protein sequence ID" value="GAG71083.1"/>
    <property type="molecule type" value="Genomic_DNA"/>
</dbReference>
<sequence>MNLHYLHDIMIEQLKSKLKELDIKKQELQPKIDKIEEKKAEDIQELNKRYDHLFQDVNIEVEDFEQKIMNDIIDLFSKVVMNEFDTKRSTSEYMVTENFKEFREKVSEIELFPRDLIGRLDEVIDGGLIEKIAYDLEKIETEYKKH</sequence>
<comment type="caution">
    <text evidence="2">The sequence shown here is derived from an EMBL/GenBank/DDBJ whole genome shotgun (WGS) entry which is preliminary data.</text>
</comment>
<accession>X1AEH2</accession>
<dbReference type="AlphaFoldDB" id="X1AEH2"/>
<evidence type="ECO:0008006" key="3">
    <source>
        <dbReference type="Google" id="ProtNLM"/>
    </source>
</evidence>
<evidence type="ECO:0000256" key="1">
    <source>
        <dbReference type="SAM" id="Coils"/>
    </source>
</evidence>
<feature type="coiled-coil region" evidence="1">
    <location>
        <begin position="11"/>
        <end position="38"/>
    </location>
</feature>
<evidence type="ECO:0000313" key="2">
    <source>
        <dbReference type="EMBL" id="GAG71083.1"/>
    </source>
</evidence>
<gene>
    <name evidence="2" type="ORF">S01H4_15697</name>
</gene>
<proteinExistence type="predicted"/>
<keyword evidence="1" id="KW-0175">Coiled coil</keyword>
<name>X1AEH2_9ZZZZ</name>
<organism evidence="2">
    <name type="scientific">marine sediment metagenome</name>
    <dbReference type="NCBI Taxonomy" id="412755"/>
    <lineage>
        <taxon>unclassified sequences</taxon>
        <taxon>metagenomes</taxon>
        <taxon>ecological metagenomes</taxon>
    </lineage>
</organism>
<dbReference type="Pfam" id="PF11285">
    <property type="entry name" value="DUF3086"/>
    <property type="match status" value="1"/>
</dbReference>
<dbReference type="InterPro" id="IPR021437">
    <property type="entry name" value="DUF3086"/>
</dbReference>
<reference evidence="2" key="1">
    <citation type="journal article" date="2014" name="Front. Microbiol.">
        <title>High frequency of phylogenetically diverse reductive dehalogenase-homologous genes in deep subseafloor sedimentary metagenomes.</title>
        <authorList>
            <person name="Kawai M."/>
            <person name="Futagami T."/>
            <person name="Toyoda A."/>
            <person name="Takaki Y."/>
            <person name="Nishi S."/>
            <person name="Hori S."/>
            <person name="Arai W."/>
            <person name="Tsubouchi T."/>
            <person name="Morono Y."/>
            <person name="Uchiyama I."/>
            <person name="Ito T."/>
            <person name="Fujiyama A."/>
            <person name="Inagaki F."/>
            <person name="Takami H."/>
        </authorList>
    </citation>
    <scope>NUCLEOTIDE SEQUENCE</scope>
    <source>
        <strain evidence="2">Expedition CK06-06</strain>
    </source>
</reference>